<proteinExistence type="inferred from homology"/>
<name>A0A1Y0ELN7_9BURK</name>
<dbReference type="CDD" id="cd02440">
    <property type="entry name" value="AdoMet_MTases"/>
    <property type="match status" value="1"/>
</dbReference>
<dbReference type="Pfam" id="PF22458">
    <property type="entry name" value="RsmF-B_ferredox"/>
    <property type="match status" value="1"/>
</dbReference>
<evidence type="ECO:0000256" key="4">
    <source>
        <dbReference type="ARBA" id="ARBA00022884"/>
    </source>
</evidence>
<dbReference type="GO" id="GO:0003723">
    <property type="term" value="F:RNA binding"/>
    <property type="evidence" value="ECO:0007669"/>
    <property type="project" value="UniProtKB-UniRule"/>
</dbReference>
<dbReference type="EMBL" id="CP021455">
    <property type="protein sequence ID" value="ARU04318.1"/>
    <property type="molecule type" value="Genomic_DNA"/>
</dbReference>
<comment type="similarity">
    <text evidence="5">Belongs to the class I-like SAM-binding methyltransferase superfamily. RsmB/NOP family.</text>
</comment>
<evidence type="ECO:0000256" key="5">
    <source>
        <dbReference type="PROSITE-ProRule" id="PRU01023"/>
    </source>
</evidence>
<dbReference type="PRINTS" id="PR02008">
    <property type="entry name" value="RCMTFAMILY"/>
</dbReference>
<feature type="binding site" evidence="5">
    <location>
        <position position="282"/>
    </location>
    <ligand>
        <name>S-adenosyl-L-methionine</name>
        <dbReference type="ChEBI" id="CHEBI:59789"/>
    </ligand>
</feature>
<dbReference type="SUPFAM" id="SSF53335">
    <property type="entry name" value="S-adenosyl-L-methionine-dependent methyltransferases"/>
    <property type="match status" value="1"/>
</dbReference>
<dbReference type="InterPro" id="IPR001678">
    <property type="entry name" value="MeTrfase_RsmB-F_NOP2_dom"/>
</dbReference>
<dbReference type="PANTHER" id="PTHR22807:SF53">
    <property type="entry name" value="RIBOSOMAL RNA SMALL SUBUNIT METHYLTRANSFERASE B-RELATED"/>
    <property type="match status" value="1"/>
</dbReference>
<organism evidence="8 9">
    <name type="scientific">Comamonas serinivorans</name>
    <dbReference type="NCBI Taxonomy" id="1082851"/>
    <lineage>
        <taxon>Bacteria</taxon>
        <taxon>Pseudomonadati</taxon>
        <taxon>Pseudomonadota</taxon>
        <taxon>Betaproteobacteria</taxon>
        <taxon>Burkholderiales</taxon>
        <taxon>Comamonadaceae</taxon>
        <taxon>Comamonas</taxon>
    </lineage>
</organism>
<feature type="compositionally biased region" description="Low complexity" evidence="6">
    <location>
        <begin position="1"/>
        <end position="15"/>
    </location>
</feature>
<dbReference type="PANTHER" id="PTHR22807">
    <property type="entry name" value="NOP2 YEAST -RELATED NOL1/NOP2/FMU SUN DOMAIN-CONTAINING"/>
    <property type="match status" value="1"/>
</dbReference>
<comment type="caution">
    <text evidence="5">Lacks conserved residue(s) required for the propagation of feature annotation.</text>
</comment>
<feature type="binding site" evidence="5">
    <location>
        <position position="329"/>
    </location>
    <ligand>
        <name>S-adenosyl-L-methionine</name>
        <dbReference type="ChEBI" id="CHEBI:59789"/>
    </ligand>
</feature>
<dbReference type="RefSeq" id="WP_087278648.1">
    <property type="nucleotide sequence ID" value="NZ_CP021455.1"/>
</dbReference>
<evidence type="ECO:0000259" key="7">
    <source>
        <dbReference type="PROSITE" id="PS51686"/>
    </source>
</evidence>
<dbReference type="InterPro" id="IPR023267">
    <property type="entry name" value="RCMT"/>
</dbReference>
<protein>
    <recommendedName>
        <fullName evidence="7">SAM-dependent MTase RsmB/NOP-type domain-containing protein</fullName>
    </recommendedName>
</protein>
<dbReference type="Gene3D" id="3.40.50.150">
    <property type="entry name" value="Vaccinia Virus protein VP39"/>
    <property type="match status" value="1"/>
</dbReference>
<dbReference type="AlphaFoldDB" id="A0A1Y0ELN7"/>
<dbReference type="PROSITE" id="PS51686">
    <property type="entry name" value="SAM_MT_RSMB_NOP"/>
    <property type="match status" value="1"/>
</dbReference>
<dbReference type="InterPro" id="IPR029063">
    <property type="entry name" value="SAM-dependent_MTases_sf"/>
</dbReference>
<keyword evidence="4 5" id="KW-0694">RNA-binding</keyword>
<keyword evidence="9" id="KW-1185">Reference proteome</keyword>
<dbReference type="Pfam" id="PF01189">
    <property type="entry name" value="Methyltr_RsmB-F"/>
    <property type="match status" value="1"/>
</dbReference>
<dbReference type="InterPro" id="IPR054728">
    <property type="entry name" value="RsmB-like_ferredoxin"/>
</dbReference>
<dbReference type="GO" id="GO:0001510">
    <property type="term" value="P:RNA methylation"/>
    <property type="evidence" value="ECO:0007669"/>
    <property type="project" value="InterPro"/>
</dbReference>
<dbReference type="GO" id="GO:0008173">
    <property type="term" value="F:RNA methyltransferase activity"/>
    <property type="evidence" value="ECO:0007669"/>
    <property type="project" value="InterPro"/>
</dbReference>
<evidence type="ECO:0000313" key="9">
    <source>
        <dbReference type="Proteomes" id="UP000196138"/>
    </source>
</evidence>
<gene>
    <name evidence="8" type="ORF">CCO03_06190</name>
</gene>
<keyword evidence="3 5" id="KW-0949">S-adenosyl-L-methionine</keyword>
<feature type="region of interest" description="Disordered" evidence="6">
    <location>
        <begin position="1"/>
        <end position="31"/>
    </location>
</feature>
<sequence length="479" mass="51895">MPSSKRSSPSRAPSAQHPRGGQRPRSGPATGHSLVDQVALLLTQLRQSPQPADALLAAHFKQHRNLGPRERGAISEACFAVLRERNWFTHLAKDGPGEAAGRTRRLALLALAHTGAGVAGATPEEAVWLQQAQATAQPANLDDPMRHNLPQWLAQRLQAQLGDEAWPLAQALLTPAPLDVRVNIAKAKRSALAVSLAADGFENDSTPYSPWGLRMQGKPRLTQSDAFRQGEIEVQDEGSQLLALLVDARRGDMVADFCAGAGGKTLAMAAMMRDQGRVYAFDTSTHRLEGLQPRALRAGVRNLYPIAIAHEADERLKTLAGKMDRVLVDAPCTGLGTLRRSPDRKWRLSEAEADQYPELQARILTAAARLVKPGGRLVYATCSLLREENEDLARAFAAAHRDFEPVPVAEVLAKAKVAQAEALTHSLGPSRVEATVAAADEAASEPATASRLAPSPYLRLWPQRHGTDGFFAAVWQRRR</sequence>
<accession>A0A1Y0ELN7</accession>
<keyword evidence="1 5" id="KW-0489">Methyltransferase</keyword>
<keyword evidence="2 5" id="KW-0808">Transferase</keyword>
<dbReference type="Proteomes" id="UP000196138">
    <property type="component" value="Chromosome"/>
</dbReference>
<dbReference type="InterPro" id="IPR049560">
    <property type="entry name" value="MeTrfase_RsmB-F_NOP2_cat"/>
</dbReference>
<reference evidence="8 9" key="1">
    <citation type="submission" date="2017-05" db="EMBL/GenBank/DDBJ databases">
        <authorList>
            <person name="Song R."/>
            <person name="Chenine A.L."/>
            <person name="Ruprecht R.M."/>
        </authorList>
    </citation>
    <scope>NUCLEOTIDE SEQUENCE [LARGE SCALE GENOMIC DNA]</scope>
    <source>
        <strain evidence="8 9">DSM 26136</strain>
    </source>
</reference>
<evidence type="ECO:0000256" key="3">
    <source>
        <dbReference type="ARBA" id="ARBA00022691"/>
    </source>
</evidence>
<evidence type="ECO:0000256" key="1">
    <source>
        <dbReference type="ARBA" id="ARBA00022603"/>
    </source>
</evidence>
<dbReference type="KEGG" id="cser:CCO03_06190"/>
<evidence type="ECO:0000313" key="8">
    <source>
        <dbReference type="EMBL" id="ARU04318.1"/>
    </source>
</evidence>
<dbReference type="OrthoDB" id="9810297at2"/>
<evidence type="ECO:0000256" key="6">
    <source>
        <dbReference type="SAM" id="MobiDB-lite"/>
    </source>
</evidence>
<evidence type="ECO:0000256" key="2">
    <source>
        <dbReference type="ARBA" id="ARBA00022679"/>
    </source>
</evidence>
<feature type="active site" description="Nucleophile" evidence="5">
    <location>
        <position position="382"/>
    </location>
</feature>
<feature type="domain" description="SAM-dependent MTase RsmB/NOP-type" evidence="7">
    <location>
        <begin position="168"/>
        <end position="478"/>
    </location>
</feature>